<dbReference type="PANTHER" id="PTHR24148">
    <property type="entry name" value="ANKYRIN REPEAT DOMAIN-CONTAINING PROTEIN 39 HOMOLOG-RELATED"/>
    <property type="match status" value="1"/>
</dbReference>
<reference evidence="3 4" key="1">
    <citation type="submission" date="2015-10" db="EMBL/GenBank/DDBJ databases">
        <title>Full genome of DAOMC 229536 Phialocephala scopiformis, a fungal endophyte of spruce producing the potent anti-insectan compound rugulosin.</title>
        <authorList>
            <consortium name="DOE Joint Genome Institute"/>
            <person name="Walker A.K."/>
            <person name="Frasz S.L."/>
            <person name="Seifert K.A."/>
            <person name="Miller J.D."/>
            <person name="Mondo S.J."/>
            <person name="Labutti K."/>
            <person name="Lipzen A."/>
            <person name="Dockter R."/>
            <person name="Kennedy M."/>
            <person name="Grigoriev I.V."/>
            <person name="Spatafora J.W."/>
        </authorList>
    </citation>
    <scope>NUCLEOTIDE SEQUENCE [LARGE SCALE GENOMIC DNA]</scope>
    <source>
        <strain evidence="3 4">CBS 120377</strain>
    </source>
</reference>
<dbReference type="InterPro" id="IPR052895">
    <property type="entry name" value="HetReg/Transcr_Mod"/>
</dbReference>
<dbReference type="Pfam" id="PF06985">
    <property type="entry name" value="HET"/>
    <property type="match status" value="1"/>
</dbReference>
<sequence length="942" mass="108285">MEEQPPDEEYPSMQKPPPAMKEQPASMEIQPPSSLRMLIHLASLKLLLDRVTAKLLGRLAWCLQLHISNFTTLTLMADNPVYILYMIAYQLGPLLKVEWLSEANRKNSKEFQKAFSEAIDFIKTILFWFAITLILHRHSSPLAMVPLNQLIDRTFENDTFFWGHIAIFKLLPMTEFGTDFVLQSFFLVQRYFHIASRATTPLARLLFFEFLDWIWPKRFDICRLIGRILYKNFERYVLGQLLMYVLNNIWILIRGKVFYKMQYWGTPSLWYTMLTTFQVAKGSLRSSRYRTRRQPEVTILEPFECSPIREKDTIRLLLIHPRHPKGPIICSLFQTPLSSVPRYEAISYRWGDKRADKSISVNGRIVMVTPNALEVLKNRSSFWQPKLVWLDSVCINQDDQIEKALQIELMEDIYRKAYIVSAALLVDPNALDFKEEVRKVLGDWVGDRWTNRATSPGVIEYQNEMIKHHMVSGAADLLDDLRISNVRNKSNHFAWVKIYGPQRFSWRVKAFRQLLTNPWFERMWVVQEVALPPSLRILYGDLEIEWTHLVDAITIIGENPMLSGPLLEQGDSVGARVAPPAACTTIGRMDRIRQSVQKNEDRSLGELLVTCRHFIAQEPKDKLFAIRGMCSRLPKGLLKPTESTNKTWEEVYINAAECLVSSGDAAKMLAASGSIPENDLQSTTSLPSWVPNWAIIQEGSPLSFCNEKMNYKAGGPGPVQARVERKSLFVHGILFDDIMELGPIWNVSPFLAGEWNASDLILEKPALFKESYDLVIWSPWTKEPYSGVPNQSLREAFWRTMIGNRSLKENPAPTTLVREFEMYERFWADIAREPERVRGNVVMDRREQEEFVQMSAYSHPLIRCWGGRRVCVTRKGFIGVVPPVSRVGDQVVVFGGMQTPTVVRGRGEGGWEVVGECYVHGVMEGQVWGMGMGLEGREFELV</sequence>
<dbReference type="InParanoid" id="A0A194XTF3"/>
<feature type="compositionally biased region" description="Acidic residues" evidence="1">
    <location>
        <begin position="1"/>
        <end position="10"/>
    </location>
</feature>
<dbReference type="AlphaFoldDB" id="A0A194XTF3"/>
<dbReference type="EMBL" id="KQ947405">
    <property type="protein sequence ID" value="KUJ23421.1"/>
    <property type="molecule type" value="Genomic_DNA"/>
</dbReference>
<protein>
    <recommendedName>
        <fullName evidence="2">Heterokaryon incompatibility domain-containing protein</fullName>
    </recommendedName>
</protein>
<feature type="region of interest" description="Disordered" evidence="1">
    <location>
        <begin position="1"/>
        <end position="26"/>
    </location>
</feature>
<dbReference type="GeneID" id="28827812"/>
<dbReference type="RefSeq" id="XP_018077776.1">
    <property type="nucleotide sequence ID" value="XM_018218086.1"/>
</dbReference>
<dbReference type="KEGG" id="psco:LY89DRAFT_713883"/>
<evidence type="ECO:0000256" key="1">
    <source>
        <dbReference type="SAM" id="MobiDB-lite"/>
    </source>
</evidence>
<dbReference type="PANTHER" id="PTHR24148:SF73">
    <property type="entry name" value="HET DOMAIN PROTEIN (AFU_ORTHOLOGUE AFUA_8G01020)"/>
    <property type="match status" value="1"/>
</dbReference>
<name>A0A194XTF3_MOLSC</name>
<evidence type="ECO:0000313" key="4">
    <source>
        <dbReference type="Proteomes" id="UP000070700"/>
    </source>
</evidence>
<dbReference type="Proteomes" id="UP000070700">
    <property type="component" value="Unassembled WGS sequence"/>
</dbReference>
<gene>
    <name evidence="3" type="ORF">LY89DRAFT_713883</name>
</gene>
<proteinExistence type="predicted"/>
<dbReference type="OrthoDB" id="2157530at2759"/>
<evidence type="ECO:0000313" key="3">
    <source>
        <dbReference type="EMBL" id="KUJ23421.1"/>
    </source>
</evidence>
<accession>A0A194XTF3</accession>
<dbReference type="InterPro" id="IPR010730">
    <property type="entry name" value="HET"/>
</dbReference>
<keyword evidence="4" id="KW-1185">Reference proteome</keyword>
<feature type="domain" description="Heterokaryon incompatibility" evidence="2">
    <location>
        <begin position="343"/>
        <end position="528"/>
    </location>
</feature>
<dbReference type="Pfam" id="PF26639">
    <property type="entry name" value="Het-6_barrel"/>
    <property type="match status" value="1"/>
</dbReference>
<evidence type="ECO:0000259" key="2">
    <source>
        <dbReference type="Pfam" id="PF06985"/>
    </source>
</evidence>
<organism evidence="3 4">
    <name type="scientific">Mollisia scopiformis</name>
    <name type="common">Conifer needle endophyte fungus</name>
    <name type="synonym">Phialocephala scopiformis</name>
    <dbReference type="NCBI Taxonomy" id="149040"/>
    <lineage>
        <taxon>Eukaryota</taxon>
        <taxon>Fungi</taxon>
        <taxon>Dikarya</taxon>
        <taxon>Ascomycota</taxon>
        <taxon>Pezizomycotina</taxon>
        <taxon>Leotiomycetes</taxon>
        <taxon>Helotiales</taxon>
        <taxon>Mollisiaceae</taxon>
        <taxon>Mollisia</taxon>
    </lineage>
</organism>